<keyword evidence="2" id="KW-0812">Transmembrane</keyword>
<accession>A0A2S7T907</accession>
<dbReference type="RefSeq" id="WP_105001614.1">
    <property type="nucleotide sequence ID" value="NZ_MQVX01000001.1"/>
</dbReference>
<dbReference type="Proteomes" id="UP000239366">
    <property type="component" value="Unassembled WGS sequence"/>
</dbReference>
<reference evidence="5" key="1">
    <citation type="submission" date="2016-11" db="EMBL/GenBank/DDBJ databases">
        <title>Trade-off between light-utilization and light-protection in marine flavobacteria.</title>
        <authorList>
            <person name="Kumagai Y."/>
            <person name="Yoshizawa S."/>
            <person name="Kogure K."/>
        </authorList>
    </citation>
    <scope>NUCLEOTIDE SEQUENCE [LARGE SCALE GENOMIC DNA]</scope>
    <source>
        <strain evidence="5">SG-18</strain>
    </source>
</reference>
<gene>
    <name evidence="4" type="ORF">BST99_09610</name>
</gene>
<sequence length="389" mass="44637">MRRTLLLILFLCLFISCSKHHGEIYSFQGEIGKKIGVTGTLEINRDKVTGSYHYNIFKRSVRIEGAVEGDRLSYRGIDPDGKLIDYFDGYINEDNSISGVWKSADGQRSMPFFYTSTVQKSYLHYFFYAAVILAPVGLFIYSRRKYPSLVSFGSRTGNKSRPVEQMTSFDEVTPPKVEKSAVKVSYNKAKGSGYTKSKRRGDSRTLNDKYSSVEPLEEDEAVNEEEESVRKGKAFERYVQEGFDSRYYKWLESRSDDRYGHDSPESNKYPDFVFSLKYKEDGLNNTFAIECKYRSNLQKVGGMYRLFDARQLSNYLKYSQRNNYPTFVILGVGGEPSGPESIYIIPLESLENLKGKYEESVGIRSADLSSYLKTQYRNFRFFPSSQGLG</sequence>
<feature type="region of interest" description="Disordered" evidence="1">
    <location>
        <begin position="191"/>
        <end position="227"/>
    </location>
</feature>
<feature type="chain" id="PRO_5015591946" evidence="3">
    <location>
        <begin position="22"/>
        <end position="389"/>
    </location>
</feature>
<feature type="transmembrane region" description="Helical" evidence="2">
    <location>
        <begin position="122"/>
        <end position="141"/>
    </location>
</feature>
<dbReference type="AlphaFoldDB" id="A0A2S7T907"/>
<evidence type="ECO:0000313" key="5">
    <source>
        <dbReference type="Proteomes" id="UP000239366"/>
    </source>
</evidence>
<keyword evidence="5" id="KW-1185">Reference proteome</keyword>
<organism evidence="4 5">
    <name type="scientific">Aureicoccus marinus</name>
    <dbReference type="NCBI Taxonomy" id="754435"/>
    <lineage>
        <taxon>Bacteria</taxon>
        <taxon>Pseudomonadati</taxon>
        <taxon>Bacteroidota</taxon>
        <taxon>Flavobacteriia</taxon>
        <taxon>Flavobacteriales</taxon>
        <taxon>Flavobacteriaceae</taxon>
        <taxon>Aureicoccus</taxon>
    </lineage>
</organism>
<evidence type="ECO:0000256" key="1">
    <source>
        <dbReference type="SAM" id="MobiDB-lite"/>
    </source>
</evidence>
<dbReference type="PROSITE" id="PS51257">
    <property type="entry name" value="PROKAR_LIPOPROTEIN"/>
    <property type="match status" value="1"/>
</dbReference>
<evidence type="ECO:0000256" key="3">
    <source>
        <dbReference type="SAM" id="SignalP"/>
    </source>
</evidence>
<name>A0A2S7T907_9FLAO</name>
<protein>
    <submittedName>
        <fullName evidence="4">Uncharacterized protein</fullName>
    </submittedName>
</protein>
<feature type="signal peptide" evidence="3">
    <location>
        <begin position="1"/>
        <end position="21"/>
    </location>
</feature>
<evidence type="ECO:0000313" key="4">
    <source>
        <dbReference type="EMBL" id="PQJ15946.1"/>
    </source>
</evidence>
<keyword evidence="3" id="KW-0732">Signal</keyword>
<comment type="caution">
    <text evidence="4">The sequence shown here is derived from an EMBL/GenBank/DDBJ whole genome shotgun (WGS) entry which is preliminary data.</text>
</comment>
<evidence type="ECO:0000256" key="2">
    <source>
        <dbReference type="SAM" id="Phobius"/>
    </source>
</evidence>
<feature type="compositionally biased region" description="Acidic residues" evidence="1">
    <location>
        <begin position="215"/>
        <end position="227"/>
    </location>
</feature>
<dbReference type="OrthoDB" id="1059559at2"/>
<keyword evidence="2" id="KW-0472">Membrane</keyword>
<proteinExistence type="predicted"/>
<dbReference type="EMBL" id="MQVX01000001">
    <property type="protein sequence ID" value="PQJ15946.1"/>
    <property type="molecule type" value="Genomic_DNA"/>
</dbReference>
<keyword evidence="2" id="KW-1133">Transmembrane helix</keyword>